<gene>
    <name evidence="2" type="ORF">UFOPK4179_00551</name>
</gene>
<sequence>MLSDANVETVYGNMPTFGLAGVTGAVTAQQRGQSARTRLTGAASETPAVDPY</sequence>
<organism evidence="2">
    <name type="scientific">freshwater metagenome</name>
    <dbReference type="NCBI Taxonomy" id="449393"/>
    <lineage>
        <taxon>unclassified sequences</taxon>
        <taxon>metagenomes</taxon>
        <taxon>ecological metagenomes</taxon>
    </lineage>
</organism>
<name>A0A6J6AG75_9ZZZZ</name>
<evidence type="ECO:0000256" key="1">
    <source>
        <dbReference type="SAM" id="MobiDB-lite"/>
    </source>
</evidence>
<dbReference type="AlphaFoldDB" id="A0A6J6AG75"/>
<dbReference type="EMBL" id="CAETWZ010000038">
    <property type="protein sequence ID" value="CAB4367761.1"/>
    <property type="molecule type" value="Genomic_DNA"/>
</dbReference>
<evidence type="ECO:0000313" key="2">
    <source>
        <dbReference type="EMBL" id="CAB4367761.1"/>
    </source>
</evidence>
<protein>
    <submittedName>
        <fullName evidence="2">Unannotated protein</fullName>
    </submittedName>
</protein>
<reference evidence="2" key="1">
    <citation type="submission" date="2020-05" db="EMBL/GenBank/DDBJ databases">
        <authorList>
            <person name="Chiriac C."/>
            <person name="Salcher M."/>
            <person name="Ghai R."/>
            <person name="Kavagutti S V."/>
        </authorList>
    </citation>
    <scope>NUCLEOTIDE SEQUENCE</scope>
</reference>
<feature type="region of interest" description="Disordered" evidence="1">
    <location>
        <begin position="31"/>
        <end position="52"/>
    </location>
</feature>
<accession>A0A6J6AG75</accession>
<proteinExistence type="predicted"/>